<evidence type="ECO:0000313" key="1">
    <source>
        <dbReference type="EMBL" id="WAH42396.1"/>
    </source>
</evidence>
<reference evidence="1" key="1">
    <citation type="submission" date="2022-08" db="EMBL/GenBank/DDBJ databases">
        <title>Alicyclobacillus fastidiosus DSM 17978, complete genome.</title>
        <authorList>
            <person name="Wang Q."/>
            <person name="Cai R."/>
            <person name="Wang Z."/>
        </authorList>
    </citation>
    <scope>NUCLEOTIDE SEQUENCE</scope>
    <source>
        <strain evidence="1">DSM 17978</strain>
    </source>
</reference>
<sequence>MIQYSVSQIEEEIERIANEMIYCNHQCSGEDIVCNLSTGQIPRCLYFEHENRNSNSPGIVVIGMNPGWSDVDEQDDYKKWLSQKALSYKNLLNRFESEGFGEVGKFYPPIRTILKHLQLDGPILWTEVAKCESQKRDEKTKVPLKRRTTSICSRLYLSREIQVIPEDWLFLAVGLDAYETVLPLSPRNPLIGCYHPNHRKKGQKLQTKIKNNPSLYVSKLSSMQSGDFCFWD</sequence>
<name>A0ABY6ZJQ1_9BACL</name>
<dbReference type="EMBL" id="CP104067">
    <property type="protein sequence ID" value="WAH42396.1"/>
    <property type="molecule type" value="Genomic_DNA"/>
</dbReference>
<protein>
    <recommendedName>
        <fullName evidence="3">Uracil-DNA glycosylase-like domain-containing protein</fullName>
    </recommendedName>
</protein>
<evidence type="ECO:0008006" key="3">
    <source>
        <dbReference type="Google" id="ProtNLM"/>
    </source>
</evidence>
<dbReference type="RefSeq" id="WP_268006278.1">
    <property type="nucleotide sequence ID" value="NZ_BSUT01000001.1"/>
</dbReference>
<keyword evidence="2" id="KW-1185">Reference proteome</keyword>
<gene>
    <name evidence="1" type="ORF">NZD89_02505</name>
</gene>
<dbReference type="Proteomes" id="UP001164761">
    <property type="component" value="Chromosome"/>
</dbReference>
<accession>A0ABY6ZJQ1</accession>
<proteinExistence type="predicted"/>
<evidence type="ECO:0000313" key="2">
    <source>
        <dbReference type="Proteomes" id="UP001164761"/>
    </source>
</evidence>
<organism evidence="1 2">
    <name type="scientific">Alicyclobacillus fastidiosus</name>
    <dbReference type="NCBI Taxonomy" id="392011"/>
    <lineage>
        <taxon>Bacteria</taxon>
        <taxon>Bacillati</taxon>
        <taxon>Bacillota</taxon>
        <taxon>Bacilli</taxon>
        <taxon>Bacillales</taxon>
        <taxon>Alicyclobacillaceae</taxon>
        <taxon>Alicyclobacillus</taxon>
    </lineage>
</organism>